<dbReference type="EMBL" id="JANKHO010001704">
    <property type="protein sequence ID" value="KAJ3499913.1"/>
    <property type="molecule type" value="Genomic_DNA"/>
</dbReference>
<accession>A0A9W8JRD2</accession>
<feature type="compositionally biased region" description="Basic residues" evidence="1">
    <location>
        <begin position="453"/>
        <end position="462"/>
    </location>
</feature>
<feature type="region of interest" description="Disordered" evidence="1">
    <location>
        <begin position="438"/>
        <end position="478"/>
    </location>
</feature>
<protein>
    <submittedName>
        <fullName evidence="2">Uncharacterized protein</fullName>
    </submittedName>
</protein>
<keyword evidence="3" id="KW-1185">Reference proteome</keyword>
<feature type="region of interest" description="Disordered" evidence="1">
    <location>
        <begin position="115"/>
        <end position="165"/>
    </location>
</feature>
<feature type="compositionally biased region" description="Polar residues" evidence="1">
    <location>
        <begin position="146"/>
        <end position="159"/>
    </location>
</feature>
<evidence type="ECO:0000313" key="2">
    <source>
        <dbReference type="EMBL" id="KAJ3499913.1"/>
    </source>
</evidence>
<feature type="compositionally biased region" description="Basic and acidic residues" evidence="1">
    <location>
        <begin position="241"/>
        <end position="251"/>
    </location>
</feature>
<sequence>MRLAEHALHYPPATRPATFIFPVPEHYKPALKGMEAMDQRRHLAAEMEAAIQTLQSDVAEHEIADSSHPTTPKKDKGKGRAKSYVSPSMSTYLLKGVIMTSHITHNLWYIRPKSSSLSPPPLDPRLSHTMPTPGKPPGNPDPPTDSRPSCTLPTPTSDSGKGGMVDAESEVINPAHAHSDSENNGDSGLNASAASIFAAGTRSPPSTPSGADANNGSGSPSYSQPQSLDPPPKSHPQSQLHPDKEPIEENNTRASTKRLRNWTCGWSRTIAPRCLIQNQRRIDVSVSGYRASFEPANPERRFGRMPKKITDESVLRQTPSQIPELKFAQGGLKKPICIIKSDIKRWYRLDKDQVAHLKPYEIVNSRTEFDERGQPRLVYLYEERKVEFEAWKAHGGYERFLRYLLRLKRGYVKRKDWEHRSFPVSPYYREPLEQLEKEEKEKMRAREGGSRRSSGRRRRSRGGTRQQQRPVGEKNSGG</sequence>
<name>A0A9W8JRD2_9AGAR</name>
<dbReference type="AlphaFoldDB" id="A0A9W8JRD2"/>
<gene>
    <name evidence="2" type="ORF">NLJ89_g10020</name>
</gene>
<proteinExistence type="predicted"/>
<feature type="compositionally biased region" description="Basic and acidic residues" evidence="1">
    <location>
        <begin position="438"/>
        <end position="450"/>
    </location>
</feature>
<feature type="region of interest" description="Disordered" evidence="1">
    <location>
        <begin position="199"/>
        <end position="256"/>
    </location>
</feature>
<evidence type="ECO:0000256" key="1">
    <source>
        <dbReference type="SAM" id="MobiDB-lite"/>
    </source>
</evidence>
<comment type="caution">
    <text evidence="2">The sequence shown here is derived from an EMBL/GenBank/DDBJ whole genome shotgun (WGS) entry which is preliminary data.</text>
</comment>
<feature type="compositionally biased region" description="Low complexity" evidence="1">
    <location>
        <begin position="214"/>
        <end position="227"/>
    </location>
</feature>
<organism evidence="2 3">
    <name type="scientific">Agrocybe chaxingu</name>
    <dbReference type="NCBI Taxonomy" id="84603"/>
    <lineage>
        <taxon>Eukaryota</taxon>
        <taxon>Fungi</taxon>
        <taxon>Dikarya</taxon>
        <taxon>Basidiomycota</taxon>
        <taxon>Agaricomycotina</taxon>
        <taxon>Agaricomycetes</taxon>
        <taxon>Agaricomycetidae</taxon>
        <taxon>Agaricales</taxon>
        <taxon>Agaricineae</taxon>
        <taxon>Strophariaceae</taxon>
        <taxon>Agrocybe</taxon>
    </lineage>
</organism>
<feature type="compositionally biased region" description="Pro residues" evidence="1">
    <location>
        <begin position="133"/>
        <end position="145"/>
    </location>
</feature>
<feature type="region of interest" description="Disordered" evidence="1">
    <location>
        <begin position="60"/>
        <end position="84"/>
    </location>
</feature>
<evidence type="ECO:0000313" key="3">
    <source>
        <dbReference type="Proteomes" id="UP001148786"/>
    </source>
</evidence>
<dbReference type="OrthoDB" id="10611281at2759"/>
<reference evidence="2" key="1">
    <citation type="submission" date="2022-07" db="EMBL/GenBank/DDBJ databases">
        <title>Genome Sequence of Agrocybe chaxingu.</title>
        <authorList>
            <person name="Buettner E."/>
        </authorList>
    </citation>
    <scope>NUCLEOTIDE SEQUENCE</scope>
    <source>
        <strain evidence="2">MP-N11</strain>
    </source>
</reference>
<dbReference type="Proteomes" id="UP001148786">
    <property type="component" value="Unassembled WGS sequence"/>
</dbReference>